<dbReference type="EMBL" id="GFPF01001539">
    <property type="protein sequence ID" value="MAA12685.1"/>
    <property type="molecule type" value="Transcribed_RNA"/>
</dbReference>
<proteinExistence type="predicted"/>
<dbReference type="AlphaFoldDB" id="A0A224Y7K3"/>
<evidence type="ECO:0000313" key="1">
    <source>
        <dbReference type="EMBL" id="MAA12685.1"/>
    </source>
</evidence>
<reference evidence="1" key="1">
    <citation type="journal article" date="2017" name="Parasit. Vectors">
        <title>Sialotranscriptomics of Rhipicephalus zambeziensis reveals intricate expression profiles of secretory proteins and suggests tight temporal transcriptional regulation during blood-feeding.</title>
        <authorList>
            <person name="de Castro M.H."/>
            <person name="de Klerk D."/>
            <person name="Pienaar R."/>
            <person name="Rees D.J.G."/>
            <person name="Mans B.J."/>
        </authorList>
    </citation>
    <scope>NUCLEOTIDE SEQUENCE</scope>
    <source>
        <tissue evidence="1">Salivary glands</tissue>
    </source>
</reference>
<protein>
    <submittedName>
        <fullName evidence="1">Uncharacterized protein</fullName>
    </submittedName>
</protein>
<name>A0A224Y7K3_9ACAR</name>
<sequence length="107" mass="11540">MSNRFEVLVSLVFAARTCDTASSQPWHKHLLAPRSAASNGLATDARSDLAAVVGKPALDRFYGRIQCIGHNGNCTQCCSVHSTRNLAKNSQFYSIHTKNRPAPAGTP</sequence>
<accession>A0A224Y7K3</accession>
<organism evidence="1">
    <name type="scientific">Rhipicephalus zambeziensis</name>
    <dbReference type="NCBI Taxonomy" id="60191"/>
    <lineage>
        <taxon>Eukaryota</taxon>
        <taxon>Metazoa</taxon>
        <taxon>Ecdysozoa</taxon>
        <taxon>Arthropoda</taxon>
        <taxon>Chelicerata</taxon>
        <taxon>Arachnida</taxon>
        <taxon>Acari</taxon>
        <taxon>Parasitiformes</taxon>
        <taxon>Ixodida</taxon>
        <taxon>Ixodoidea</taxon>
        <taxon>Ixodidae</taxon>
        <taxon>Rhipicephalinae</taxon>
        <taxon>Rhipicephalus</taxon>
        <taxon>Rhipicephalus</taxon>
    </lineage>
</organism>